<evidence type="ECO:0000313" key="2">
    <source>
        <dbReference type="EMBL" id="GAA0876691.1"/>
    </source>
</evidence>
<dbReference type="Pfam" id="PF05368">
    <property type="entry name" value="NmrA"/>
    <property type="match status" value="1"/>
</dbReference>
<keyword evidence="3" id="KW-1185">Reference proteome</keyword>
<evidence type="ECO:0000313" key="3">
    <source>
        <dbReference type="Proteomes" id="UP001501126"/>
    </source>
</evidence>
<dbReference type="EMBL" id="BAAAFH010000022">
    <property type="protein sequence ID" value="GAA0876691.1"/>
    <property type="molecule type" value="Genomic_DNA"/>
</dbReference>
<dbReference type="Gene3D" id="3.40.50.720">
    <property type="entry name" value="NAD(P)-binding Rossmann-like Domain"/>
    <property type="match status" value="1"/>
</dbReference>
<dbReference type="SUPFAM" id="SSF51735">
    <property type="entry name" value="NAD(P)-binding Rossmann-fold domains"/>
    <property type="match status" value="1"/>
</dbReference>
<dbReference type="Proteomes" id="UP001501126">
    <property type="component" value="Unassembled WGS sequence"/>
</dbReference>
<organism evidence="2 3">
    <name type="scientific">Wandonia haliotis</name>
    <dbReference type="NCBI Taxonomy" id="574963"/>
    <lineage>
        <taxon>Bacteria</taxon>
        <taxon>Pseudomonadati</taxon>
        <taxon>Bacteroidota</taxon>
        <taxon>Flavobacteriia</taxon>
        <taxon>Flavobacteriales</taxon>
        <taxon>Crocinitomicaceae</taxon>
        <taxon>Wandonia</taxon>
    </lineage>
</organism>
<dbReference type="PANTHER" id="PTHR47129:SF1">
    <property type="entry name" value="NMRA-LIKE DOMAIN-CONTAINING PROTEIN"/>
    <property type="match status" value="1"/>
</dbReference>
<feature type="domain" description="NmrA-like" evidence="1">
    <location>
        <begin position="2"/>
        <end position="284"/>
    </location>
</feature>
<dbReference type="RefSeq" id="WP_343790058.1">
    <property type="nucleotide sequence ID" value="NZ_BAAAFH010000022.1"/>
</dbReference>
<evidence type="ECO:0000259" key="1">
    <source>
        <dbReference type="Pfam" id="PF05368"/>
    </source>
</evidence>
<dbReference type="CDD" id="cd05269">
    <property type="entry name" value="TMR_SDR_a"/>
    <property type="match status" value="1"/>
</dbReference>
<reference evidence="3" key="1">
    <citation type="journal article" date="2019" name="Int. J. Syst. Evol. Microbiol.">
        <title>The Global Catalogue of Microorganisms (GCM) 10K type strain sequencing project: providing services to taxonomists for standard genome sequencing and annotation.</title>
        <authorList>
            <consortium name="The Broad Institute Genomics Platform"/>
            <consortium name="The Broad Institute Genome Sequencing Center for Infectious Disease"/>
            <person name="Wu L."/>
            <person name="Ma J."/>
        </authorList>
    </citation>
    <scope>NUCLEOTIDE SEQUENCE [LARGE SCALE GENOMIC DNA]</scope>
    <source>
        <strain evidence="3">JCM 16083</strain>
    </source>
</reference>
<dbReference type="Gene3D" id="3.90.25.10">
    <property type="entry name" value="UDP-galactose 4-epimerase, domain 1"/>
    <property type="match status" value="1"/>
</dbReference>
<gene>
    <name evidence="2" type="ORF">GCM10009118_31010</name>
</gene>
<dbReference type="InterPro" id="IPR052718">
    <property type="entry name" value="NmrA-type_oxidoreductase"/>
</dbReference>
<comment type="caution">
    <text evidence="2">The sequence shown here is derived from an EMBL/GenBank/DDBJ whole genome shotgun (WGS) entry which is preliminary data.</text>
</comment>
<name>A0ABP3Y5G2_9FLAO</name>
<sequence length="289" mass="31748">MSTILVTGATGHYGQATITSLLNKGVKPQMITALVRDESKAETLKELGVNIVYGNYEDYNSLVRAFSDIEKLVLVSGSDLEKRTEQQLNVVKAAKEAGVQHILYTSVERKTERETSPIQFVLGSHLATEKAIKESGMTYTLLRNNLYMDLLPWFLGENVLENGIYLPAGSGKIGFALRAEMAESVANILITEGHENKSYTISGEAVSFEEIAKILSEISGKEVSYTSPDPETYIRTVTTAGMPEMFANMFGGFSQAGSEGELNSENSDMERLMGRKPTSVTAFLKQLYQ</sequence>
<protein>
    <submittedName>
        <fullName evidence="2">SDR family oxidoreductase</fullName>
    </submittedName>
</protein>
<dbReference type="InterPro" id="IPR008030">
    <property type="entry name" value="NmrA-like"/>
</dbReference>
<dbReference type="PANTHER" id="PTHR47129">
    <property type="entry name" value="QUINONE OXIDOREDUCTASE 2"/>
    <property type="match status" value="1"/>
</dbReference>
<dbReference type="InterPro" id="IPR036291">
    <property type="entry name" value="NAD(P)-bd_dom_sf"/>
</dbReference>
<proteinExistence type="predicted"/>
<accession>A0ABP3Y5G2</accession>